<feature type="compositionally biased region" description="Acidic residues" evidence="1">
    <location>
        <begin position="217"/>
        <end position="235"/>
    </location>
</feature>
<organism evidence="2 3">
    <name type="scientific">Phaseolus coccineus</name>
    <name type="common">Scarlet runner bean</name>
    <name type="synonym">Phaseolus multiflorus</name>
    <dbReference type="NCBI Taxonomy" id="3886"/>
    <lineage>
        <taxon>Eukaryota</taxon>
        <taxon>Viridiplantae</taxon>
        <taxon>Streptophyta</taxon>
        <taxon>Embryophyta</taxon>
        <taxon>Tracheophyta</taxon>
        <taxon>Spermatophyta</taxon>
        <taxon>Magnoliopsida</taxon>
        <taxon>eudicotyledons</taxon>
        <taxon>Gunneridae</taxon>
        <taxon>Pentapetalae</taxon>
        <taxon>rosids</taxon>
        <taxon>fabids</taxon>
        <taxon>Fabales</taxon>
        <taxon>Fabaceae</taxon>
        <taxon>Papilionoideae</taxon>
        <taxon>50 kb inversion clade</taxon>
        <taxon>NPAAA clade</taxon>
        <taxon>indigoferoid/millettioid clade</taxon>
        <taxon>Phaseoleae</taxon>
        <taxon>Phaseolus</taxon>
    </lineage>
</organism>
<dbReference type="EMBL" id="JAYMYR010000003">
    <property type="protein sequence ID" value="KAK7372254.1"/>
    <property type="molecule type" value="Genomic_DNA"/>
</dbReference>
<evidence type="ECO:0000313" key="3">
    <source>
        <dbReference type="Proteomes" id="UP001374584"/>
    </source>
</evidence>
<dbReference type="GO" id="GO:0009742">
    <property type="term" value="P:brassinosteroid mediated signaling pathway"/>
    <property type="evidence" value="ECO:0007669"/>
    <property type="project" value="InterPro"/>
</dbReference>
<feature type="compositionally biased region" description="Basic and acidic residues" evidence="1">
    <location>
        <begin position="243"/>
        <end position="257"/>
    </location>
</feature>
<reference evidence="2 3" key="1">
    <citation type="submission" date="2024-01" db="EMBL/GenBank/DDBJ databases">
        <title>The genomes of 5 underutilized Papilionoideae crops provide insights into root nodulation and disease resistanc.</title>
        <authorList>
            <person name="Jiang F."/>
        </authorList>
    </citation>
    <scope>NUCLEOTIDE SEQUENCE [LARGE SCALE GENOMIC DNA]</scope>
    <source>
        <strain evidence="2">JINMINGXINNONG_FW02</strain>
        <tissue evidence="2">Leaves</tissue>
    </source>
</reference>
<feature type="compositionally biased region" description="Basic and acidic residues" evidence="1">
    <location>
        <begin position="154"/>
        <end position="168"/>
    </location>
</feature>
<dbReference type="GO" id="GO:0032784">
    <property type="term" value="P:regulation of DNA-templated transcription elongation"/>
    <property type="evidence" value="ECO:0007669"/>
    <property type="project" value="InterPro"/>
</dbReference>
<name>A0AAN9NFE8_PHACN</name>
<evidence type="ECO:0000256" key="1">
    <source>
        <dbReference type="SAM" id="MobiDB-lite"/>
    </source>
</evidence>
<feature type="region of interest" description="Disordered" evidence="1">
    <location>
        <begin position="324"/>
        <end position="361"/>
    </location>
</feature>
<evidence type="ECO:0000313" key="2">
    <source>
        <dbReference type="EMBL" id="KAK7372254.1"/>
    </source>
</evidence>
<sequence>MSKNEIADRVVVEQLGLNRRYKSTYSLVGSLHLEEKKSCFNSMMEQGIHQPYPEGLGFPVQLLRRGDMLSSLNFAGCFSCASSVVYLMAADESSTVAKKGNEMKNASICAAGKFGLAVMHTHLGEQLEQFEFLSFHIWYRDEDSEPLMDYDDVQSDREPSPEPLHQLDDYEDDVNDEWRGRDRSQTPVYDNDAARSKPRKRLTQKSDAGKQSVVPQLEDEEEDGYVPEARFEEEDGGKRKKGKEAGKDHDGEVKEMWDTIAGGDSEDDDNFIDDTGVEPDYYGSDEPRTPLAEEAEEDADLDRQRKPAINKLKMLTLLTEVLSKPRAEESSSRQHASSSEATPLNPDEIRARPKQAFQDEE</sequence>
<protein>
    <submittedName>
        <fullName evidence="2">Uncharacterized protein</fullName>
    </submittedName>
</protein>
<dbReference type="PANTHER" id="PTHR47350">
    <property type="entry name" value="PROTEIN IWS1 HOMOLOG 1"/>
    <property type="match status" value="1"/>
</dbReference>
<feature type="region of interest" description="Disordered" evidence="1">
    <location>
        <begin position="148"/>
        <end position="307"/>
    </location>
</feature>
<dbReference type="Proteomes" id="UP001374584">
    <property type="component" value="Unassembled WGS sequence"/>
</dbReference>
<proteinExistence type="predicted"/>
<feature type="compositionally biased region" description="Acidic residues" evidence="1">
    <location>
        <begin position="264"/>
        <end position="277"/>
    </location>
</feature>
<keyword evidence="3" id="KW-1185">Reference proteome</keyword>
<comment type="caution">
    <text evidence="2">The sequence shown here is derived from an EMBL/GenBank/DDBJ whole genome shotgun (WGS) entry which is preliminary data.</text>
</comment>
<dbReference type="AlphaFoldDB" id="A0AAN9NFE8"/>
<dbReference type="PANTHER" id="PTHR47350:SF4">
    <property type="entry name" value="PROTEIN IWS1 HOMOLOG 1"/>
    <property type="match status" value="1"/>
</dbReference>
<dbReference type="InterPro" id="IPR044204">
    <property type="entry name" value="IWS1/2"/>
</dbReference>
<accession>A0AAN9NFE8</accession>
<gene>
    <name evidence="2" type="ORF">VNO80_05629</name>
</gene>